<accession>A0ABY9PFD2</accession>
<protein>
    <submittedName>
        <fullName evidence="1">Uncharacterized protein</fullName>
    </submittedName>
</protein>
<reference evidence="1 2" key="1">
    <citation type="submission" date="2023-08" db="EMBL/GenBank/DDBJ databases">
        <title>The whole genome sequence of Lysobacter yananisis.</title>
        <authorList>
            <person name="Sun H."/>
        </authorList>
    </citation>
    <scope>NUCLEOTIDE SEQUENCE [LARGE SCALE GENOMIC DNA]</scope>
    <source>
        <strain evidence="1 2">SNNU513</strain>
    </source>
</reference>
<name>A0ABY9PFD2_9GAMM</name>
<proteinExistence type="predicted"/>
<evidence type="ECO:0000313" key="1">
    <source>
        <dbReference type="EMBL" id="WMT05717.1"/>
    </source>
</evidence>
<keyword evidence="2" id="KW-1185">Reference proteome</keyword>
<dbReference type="EMBL" id="CP133568">
    <property type="protein sequence ID" value="WMT05717.1"/>
    <property type="molecule type" value="Genomic_DNA"/>
</dbReference>
<gene>
    <name evidence="1" type="ORF">RDV84_13000</name>
</gene>
<organism evidence="1 2">
    <name type="scientific">Lysobacter yananisis</name>
    <dbReference type="NCBI Taxonomy" id="1003114"/>
    <lineage>
        <taxon>Bacteria</taxon>
        <taxon>Pseudomonadati</taxon>
        <taxon>Pseudomonadota</taxon>
        <taxon>Gammaproteobacteria</taxon>
        <taxon>Lysobacterales</taxon>
        <taxon>Lysobacteraceae</taxon>
        <taxon>Lysobacter</taxon>
    </lineage>
</organism>
<dbReference type="Proteomes" id="UP001229313">
    <property type="component" value="Chromosome"/>
</dbReference>
<dbReference type="RefSeq" id="WP_309153644.1">
    <property type="nucleotide sequence ID" value="NZ_CP133568.1"/>
</dbReference>
<evidence type="ECO:0000313" key="2">
    <source>
        <dbReference type="Proteomes" id="UP001229313"/>
    </source>
</evidence>
<sequence>MAELARAGAVRGYTLHGRADGYVLSVQYGLHEAVLTAKRGGARRFARIDTALALLRTLRAAAVEVRIADAAPPPRPYRRGRPAGLAALDRLHAEAAPPPPAAHRAPDRRAAPSPELAAMPLSIRRAKARAAALLDALEVGETWDASDAERAFSFDRHWAVLVTRAPRGCAVICWTWDGR</sequence>